<accession>A0AAV4AR74</accession>
<organism evidence="2 3">
    <name type="scientific">Plakobranchus ocellatus</name>
    <dbReference type="NCBI Taxonomy" id="259542"/>
    <lineage>
        <taxon>Eukaryota</taxon>
        <taxon>Metazoa</taxon>
        <taxon>Spiralia</taxon>
        <taxon>Lophotrochozoa</taxon>
        <taxon>Mollusca</taxon>
        <taxon>Gastropoda</taxon>
        <taxon>Heterobranchia</taxon>
        <taxon>Euthyneura</taxon>
        <taxon>Panpulmonata</taxon>
        <taxon>Sacoglossa</taxon>
        <taxon>Placobranchoidea</taxon>
        <taxon>Plakobranchidae</taxon>
        <taxon>Plakobranchus</taxon>
    </lineage>
</organism>
<keyword evidence="1" id="KW-1133">Transmembrane helix</keyword>
<feature type="transmembrane region" description="Helical" evidence="1">
    <location>
        <begin position="6"/>
        <end position="24"/>
    </location>
</feature>
<dbReference type="EMBL" id="BLXT01004061">
    <property type="protein sequence ID" value="GFO09061.1"/>
    <property type="molecule type" value="Genomic_DNA"/>
</dbReference>
<evidence type="ECO:0000256" key="1">
    <source>
        <dbReference type="SAM" id="Phobius"/>
    </source>
</evidence>
<sequence>MVAFAFVVVTVVIFVTAALVFVLIKKRKAKESHLIVRSTQRFGKADEPRDDNELTGGTTLHGDFYAVVNKPQKSKGRHLLLTLAVEGEDTKCVKNQQLQVKDENVDCAAVPGLDYAVH</sequence>
<dbReference type="AlphaFoldDB" id="A0AAV4AR74"/>
<keyword evidence="1" id="KW-0812">Transmembrane</keyword>
<protein>
    <submittedName>
        <fullName evidence="2">Uncharacterized protein</fullName>
    </submittedName>
</protein>
<name>A0AAV4AR74_9GAST</name>
<keyword evidence="3" id="KW-1185">Reference proteome</keyword>
<gene>
    <name evidence="2" type="ORF">PoB_003556600</name>
</gene>
<reference evidence="2 3" key="1">
    <citation type="journal article" date="2021" name="Elife">
        <title>Chloroplast acquisition without the gene transfer in kleptoplastic sea slugs, Plakobranchus ocellatus.</title>
        <authorList>
            <person name="Maeda T."/>
            <person name="Takahashi S."/>
            <person name="Yoshida T."/>
            <person name="Shimamura S."/>
            <person name="Takaki Y."/>
            <person name="Nagai Y."/>
            <person name="Toyoda A."/>
            <person name="Suzuki Y."/>
            <person name="Arimoto A."/>
            <person name="Ishii H."/>
            <person name="Satoh N."/>
            <person name="Nishiyama T."/>
            <person name="Hasebe M."/>
            <person name="Maruyama T."/>
            <person name="Minagawa J."/>
            <person name="Obokata J."/>
            <person name="Shigenobu S."/>
        </authorList>
    </citation>
    <scope>NUCLEOTIDE SEQUENCE [LARGE SCALE GENOMIC DNA]</scope>
</reference>
<evidence type="ECO:0000313" key="3">
    <source>
        <dbReference type="Proteomes" id="UP000735302"/>
    </source>
</evidence>
<evidence type="ECO:0000313" key="2">
    <source>
        <dbReference type="EMBL" id="GFO09061.1"/>
    </source>
</evidence>
<proteinExistence type="predicted"/>
<comment type="caution">
    <text evidence="2">The sequence shown here is derived from an EMBL/GenBank/DDBJ whole genome shotgun (WGS) entry which is preliminary data.</text>
</comment>
<dbReference type="Proteomes" id="UP000735302">
    <property type="component" value="Unassembled WGS sequence"/>
</dbReference>
<keyword evidence="1" id="KW-0472">Membrane</keyword>